<name>A0A2G6JSM5_NEPCE</name>
<proteinExistence type="predicted"/>
<evidence type="ECO:0000313" key="3">
    <source>
        <dbReference type="Proteomes" id="UP000243469"/>
    </source>
</evidence>
<evidence type="ECO:0000313" key="2">
    <source>
        <dbReference type="EMBL" id="PIE25519.1"/>
    </source>
</evidence>
<dbReference type="EMBL" id="PDSH01000003">
    <property type="protein sequence ID" value="PIE25519.1"/>
    <property type="molecule type" value="Genomic_DNA"/>
</dbReference>
<reference evidence="2 3" key="1">
    <citation type="submission" date="2017-10" db="EMBL/GenBank/DDBJ databases">
        <title>Novel microbial diversity and functional potential in the marine mammal oral microbiome.</title>
        <authorList>
            <person name="Dudek N.K."/>
            <person name="Sun C.L."/>
            <person name="Burstein D."/>
            <person name="Kantor R.S."/>
            <person name="Aliaga Goltsman D.S."/>
            <person name="Bik E.M."/>
            <person name="Thomas B.C."/>
            <person name="Banfield J.F."/>
            <person name="Relman D.A."/>
        </authorList>
    </citation>
    <scope>NUCLEOTIDE SEQUENCE [LARGE SCALE GENOMIC DNA]</scope>
    <source>
        <strain evidence="2">DOLJORAL78_47_21</strain>
    </source>
</reference>
<gene>
    <name evidence="2" type="ORF">CSA60_00065</name>
</gene>
<accession>A0A2G6JSM5</accession>
<evidence type="ECO:0000256" key="1">
    <source>
        <dbReference type="SAM" id="Phobius"/>
    </source>
</evidence>
<dbReference type="AlphaFoldDB" id="A0A2G6JSM5"/>
<keyword evidence="1" id="KW-1133">Transmembrane helix</keyword>
<keyword evidence="1" id="KW-0812">Transmembrane</keyword>
<evidence type="ECO:0008006" key="4">
    <source>
        <dbReference type="Google" id="ProtNLM"/>
    </source>
</evidence>
<organism evidence="2 3">
    <name type="scientific">Neptuniibacter caesariensis</name>
    <dbReference type="NCBI Taxonomy" id="207954"/>
    <lineage>
        <taxon>Bacteria</taxon>
        <taxon>Pseudomonadati</taxon>
        <taxon>Pseudomonadota</taxon>
        <taxon>Gammaproteobacteria</taxon>
        <taxon>Oceanospirillales</taxon>
        <taxon>Oceanospirillaceae</taxon>
        <taxon>Neptuniibacter</taxon>
    </lineage>
</organism>
<keyword evidence="1" id="KW-0472">Membrane</keyword>
<dbReference type="Proteomes" id="UP000243469">
    <property type="component" value="Unassembled WGS sequence"/>
</dbReference>
<feature type="transmembrane region" description="Helical" evidence="1">
    <location>
        <begin position="12"/>
        <end position="31"/>
    </location>
</feature>
<comment type="caution">
    <text evidence="2">The sequence shown here is derived from an EMBL/GenBank/DDBJ whole genome shotgun (WGS) entry which is preliminary data.</text>
</comment>
<sequence length="162" mass="17532">MTESTKGKNSLRLQIALILAVIAGLAVALYLPNLLQNEPLQAHVLQTAPGCDLRVNSCIARTDQQAISLSIPTDTIHSAKPLPFVVTLSNIDADQVMIDLQGKEMFMGLNQTMMERVPGTQNQWQANVTLAVCTTGMMTWIAQITTAAGDVMTSAAFEFEAR</sequence>
<protein>
    <recommendedName>
        <fullName evidence="4">YtkA-like domain-containing protein</fullName>
    </recommendedName>
</protein>